<dbReference type="Gene3D" id="3.30.70.360">
    <property type="match status" value="1"/>
</dbReference>
<evidence type="ECO:0000256" key="4">
    <source>
        <dbReference type="ARBA" id="ARBA00022833"/>
    </source>
</evidence>
<dbReference type="InterPro" id="IPR011650">
    <property type="entry name" value="Peptidase_M20_dimer"/>
</dbReference>
<accession>A0ABT9BGL1</accession>
<comment type="caution">
    <text evidence="8">The sequence shown here is derived from an EMBL/GenBank/DDBJ whole genome shotgun (WGS) entry which is preliminary data.</text>
</comment>
<dbReference type="CDD" id="cd05651">
    <property type="entry name" value="M20_ArgE_DapE-like"/>
    <property type="match status" value="1"/>
</dbReference>
<dbReference type="InterPro" id="IPR036264">
    <property type="entry name" value="Bact_exopeptidase_dim_dom"/>
</dbReference>
<dbReference type="PROSITE" id="PS00758">
    <property type="entry name" value="ARGE_DAPE_CPG2_1"/>
    <property type="match status" value="1"/>
</dbReference>
<dbReference type="SUPFAM" id="SSF53187">
    <property type="entry name" value="Zn-dependent exopeptidases"/>
    <property type="match status" value="1"/>
</dbReference>
<dbReference type="PANTHER" id="PTHR43808:SF31">
    <property type="entry name" value="N-ACETYL-L-CITRULLINE DEACETYLASE"/>
    <property type="match status" value="1"/>
</dbReference>
<protein>
    <submittedName>
        <fullName evidence="8">M20 family metallo-hydrolase</fullName>
    </submittedName>
</protein>
<dbReference type="Pfam" id="PF01546">
    <property type="entry name" value="Peptidase_M20"/>
    <property type="match status" value="1"/>
</dbReference>
<keyword evidence="3" id="KW-0378">Hydrolase</keyword>
<dbReference type="RefSeq" id="WP_305008841.1">
    <property type="nucleotide sequence ID" value="NZ_JAUQSY010000019.1"/>
</dbReference>
<proteinExistence type="predicted"/>
<sequence>MPQLTQQWSELAIELLQSLIRTPSFSREEAATAALIFNFLTDQGTQPQRRGNNVWARSRHWQPNRPTVLLNSHHDTVEPGPSWTTDPFGATLDGDRLTGLGSNDAGASAVALLATFLHFEQTGGLPFNLICAITAEEEISGTGGIASILPELGPIDLGIVGEPTQMALAVAEKGLVVIDGTAHGRTGHAARDEGDNALYRAIADIEKLRNFHFVNTSPLLGPVKLTVTQIAAGTQHNVVPDRCTFVVDVRTNECYSNAEVVEILQREVLSELMPRSLRLNSSGIAPGHPVVQRAQALGWRCFGSPTLSDQALLSFDTVKIGPGDSARSHTPDEYIMLSEIRAAVLGYIELLRGLSL</sequence>
<keyword evidence="5" id="KW-0170">Cobalt</keyword>
<dbReference type="Gene3D" id="3.40.630.10">
    <property type="entry name" value="Zn peptidases"/>
    <property type="match status" value="1"/>
</dbReference>
<keyword evidence="4" id="KW-0862">Zinc</keyword>
<dbReference type="Proteomes" id="UP001176429">
    <property type="component" value="Unassembled WGS sequence"/>
</dbReference>
<dbReference type="InterPro" id="IPR001261">
    <property type="entry name" value="ArgE/DapE_CS"/>
</dbReference>
<dbReference type="EMBL" id="JAUQSY010000019">
    <property type="protein sequence ID" value="MDO7877413.1"/>
    <property type="molecule type" value="Genomic_DNA"/>
</dbReference>
<gene>
    <name evidence="8" type="ORF">Q5H93_21915</name>
</gene>
<name>A0ABT9BGL1_9BACT</name>
<evidence type="ECO:0000256" key="3">
    <source>
        <dbReference type="ARBA" id="ARBA00022801"/>
    </source>
</evidence>
<evidence type="ECO:0000313" key="9">
    <source>
        <dbReference type="Proteomes" id="UP001176429"/>
    </source>
</evidence>
<reference evidence="8" key="1">
    <citation type="submission" date="2023-07" db="EMBL/GenBank/DDBJ databases">
        <authorList>
            <person name="Kim M.K."/>
        </authorList>
    </citation>
    <scope>NUCLEOTIDE SEQUENCE</scope>
    <source>
        <strain evidence="8">ASUV-10-1</strain>
    </source>
</reference>
<evidence type="ECO:0000256" key="2">
    <source>
        <dbReference type="ARBA" id="ARBA00022723"/>
    </source>
</evidence>
<dbReference type="PANTHER" id="PTHR43808">
    <property type="entry name" value="ACETYLORNITHINE DEACETYLASE"/>
    <property type="match status" value="1"/>
</dbReference>
<evidence type="ECO:0000313" key="8">
    <source>
        <dbReference type="EMBL" id="MDO7877413.1"/>
    </source>
</evidence>
<dbReference type="Pfam" id="PF07687">
    <property type="entry name" value="M20_dimer"/>
    <property type="match status" value="1"/>
</dbReference>
<dbReference type="SUPFAM" id="SSF55031">
    <property type="entry name" value="Bacterial exopeptidase dimerisation domain"/>
    <property type="match status" value="1"/>
</dbReference>
<feature type="domain" description="Peptidase M20 dimerisation" evidence="7">
    <location>
        <begin position="171"/>
        <end position="268"/>
    </location>
</feature>
<dbReference type="InterPro" id="IPR050072">
    <property type="entry name" value="Peptidase_M20A"/>
</dbReference>
<dbReference type="InterPro" id="IPR002933">
    <property type="entry name" value="Peptidase_M20"/>
</dbReference>
<comment type="cofactor">
    <cofactor evidence="1">
        <name>Zn(2+)</name>
        <dbReference type="ChEBI" id="CHEBI:29105"/>
    </cofactor>
</comment>
<evidence type="ECO:0000256" key="6">
    <source>
        <dbReference type="SAM" id="MobiDB-lite"/>
    </source>
</evidence>
<feature type="region of interest" description="Disordered" evidence="6">
    <location>
        <begin position="66"/>
        <end position="87"/>
    </location>
</feature>
<keyword evidence="9" id="KW-1185">Reference proteome</keyword>
<evidence type="ECO:0000256" key="5">
    <source>
        <dbReference type="ARBA" id="ARBA00023285"/>
    </source>
</evidence>
<evidence type="ECO:0000259" key="7">
    <source>
        <dbReference type="Pfam" id="PF07687"/>
    </source>
</evidence>
<evidence type="ECO:0000256" key="1">
    <source>
        <dbReference type="ARBA" id="ARBA00001947"/>
    </source>
</evidence>
<keyword evidence="2" id="KW-0479">Metal-binding</keyword>
<organism evidence="8 9">
    <name type="scientific">Hymenobacter aranciens</name>
    <dbReference type="NCBI Taxonomy" id="3063996"/>
    <lineage>
        <taxon>Bacteria</taxon>
        <taxon>Pseudomonadati</taxon>
        <taxon>Bacteroidota</taxon>
        <taxon>Cytophagia</taxon>
        <taxon>Cytophagales</taxon>
        <taxon>Hymenobacteraceae</taxon>
        <taxon>Hymenobacter</taxon>
    </lineage>
</organism>